<reference evidence="2 3" key="1">
    <citation type="submission" date="2015-09" db="EMBL/GenBank/DDBJ databases">
        <title>Trachymyrmex cornetzi WGS genome.</title>
        <authorList>
            <person name="Nygaard S."/>
            <person name="Hu H."/>
            <person name="Boomsma J."/>
            <person name="Zhang G."/>
        </authorList>
    </citation>
    <scope>NUCLEOTIDE SEQUENCE [LARGE SCALE GENOMIC DNA]</scope>
    <source>
        <strain evidence="2">Tcor2-1</strain>
        <tissue evidence="2">Whole body</tissue>
    </source>
</reference>
<feature type="region of interest" description="Disordered" evidence="1">
    <location>
        <begin position="1"/>
        <end position="22"/>
    </location>
</feature>
<organism evidence="2 3">
    <name type="scientific">Trachymyrmex cornetzi</name>
    <dbReference type="NCBI Taxonomy" id="471704"/>
    <lineage>
        <taxon>Eukaryota</taxon>
        <taxon>Metazoa</taxon>
        <taxon>Ecdysozoa</taxon>
        <taxon>Arthropoda</taxon>
        <taxon>Hexapoda</taxon>
        <taxon>Insecta</taxon>
        <taxon>Pterygota</taxon>
        <taxon>Neoptera</taxon>
        <taxon>Endopterygota</taxon>
        <taxon>Hymenoptera</taxon>
        <taxon>Apocrita</taxon>
        <taxon>Aculeata</taxon>
        <taxon>Formicoidea</taxon>
        <taxon>Formicidae</taxon>
        <taxon>Myrmicinae</taxon>
        <taxon>Trachymyrmex</taxon>
    </lineage>
</organism>
<name>A0A195DY08_9HYME</name>
<proteinExistence type="predicted"/>
<keyword evidence="3" id="KW-1185">Reference proteome</keyword>
<gene>
    <name evidence="2" type="ORF">ALC57_10075</name>
</gene>
<dbReference type="AlphaFoldDB" id="A0A195DY08"/>
<feature type="compositionally biased region" description="Polar residues" evidence="1">
    <location>
        <begin position="1"/>
        <end position="18"/>
    </location>
</feature>
<dbReference type="Proteomes" id="UP000078492">
    <property type="component" value="Unassembled WGS sequence"/>
</dbReference>
<evidence type="ECO:0000313" key="3">
    <source>
        <dbReference type="Proteomes" id="UP000078492"/>
    </source>
</evidence>
<sequence length="121" mass="13891">MAPRNLPTSSNHPNQFRSQARDDFSRSVANNIYGNRSEEEIHLCIFLSFLLSFFRNGFFKNTNPTSLLLRSRHSNIRIVIKNSFPSELLFSTLPHDLRAMFPAASFTDRNKTVVVEISDLT</sequence>
<accession>A0A195DY08</accession>
<protein>
    <submittedName>
        <fullName evidence="2">Uncharacterized protein</fullName>
    </submittedName>
</protein>
<evidence type="ECO:0000256" key="1">
    <source>
        <dbReference type="SAM" id="MobiDB-lite"/>
    </source>
</evidence>
<evidence type="ECO:0000313" key="2">
    <source>
        <dbReference type="EMBL" id="KYN17706.1"/>
    </source>
</evidence>
<dbReference type="EMBL" id="KQ980107">
    <property type="protein sequence ID" value="KYN17706.1"/>
    <property type="molecule type" value="Genomic_DNA"/>
</dbReference>